<feature type="region of interest" description="Disordered" evidence="9">
    <location>
        <begin position="290"/>
        <end position="313"/>
    </location>
</feature>
<reference evidence="12 13" key="1">
    <citation type="submission" date="2020-08" db="EMBL/GenBank/DDBJ databases">
        <title>Plant Genome Project.</title>
        <authorList>
            <person name="Zhang R.-G."/>
        </authorList>
    </citation>
    <scope>NUCLEOTIDE SEQUENCE [LARGE SCALE GENOMIC DNA]</scope>
    <source>
        <tissue evidence="12">Rhizome</tissue>
    </source>
</reference>
<evidence type="ECO:0000256" key="3">
    <source>
        <dbReference type="ARBA" id="ARBA00023016"/>
    </source>
</evidence>
<keyword evidence="10" id="KW-0812">Transmembrane</keyword>
<dbReference type="Proteomes" id="UP000734854">
    <property type="component" value="Unassembled WGS sequence"/>
</dbReference>
<keyword evidence="13" id="KW-1185">Reference proteome</keyword>
<evidence type="ECO:0000259" key="11">
    <source>
        <dbReference type="PROSITE" id="PS51032"/>
    </source>
</evidence>
<evidence type="ECO:0000256" key="4">
    <source>
        <dbReference type="ARBA" id="ARBA00023125"/>
    </source>
</evidence>
<evidence type="ECO:0000256" key="9">
    <source>
        <dbReference type="SAM" id="MobiDB-lite"/>
    </source>
</evidence>
<keyword evidence="10" id="KW-0472">Membrane</keyword>
<sequence>MGILYLCGFHNGKMFVKKLVYFFGVLIWATAVRYRMLVFLNLREAIGILVAFVVVSCWLFALNKAPVLFDGLGVNMVNYCSVADDCARVPKLWYPSPPLIKQKKKKYPEVMGRKCLSRKVKKRRRYFAGEDVRQGHFSSKRHKKRTHPTTRGAHLLAQVAVAANLVSSPPPSPPPISSSLHYHHNHHRVAITMSTVEMEQQRSSAKKRCPLRRSRKGCMKGKGGPENQACAFRGVRQRTWGKWVAEIREPNRGARLWLGTFPTSLDAARAYDTAARSLYGDCARLNLSSSPSPPNLSSSSTSNLSNFSTTTTDDSSQVCVSAESTTPMIAADILYGASLRLDDFEDYVSSLPKPEDFGLEAFHDVPLLGDECFGFWPPSEQEQDAMAKFESLQSPWM</sequence>
<evidence type="ECO:0000256" key="8">
    <source>
        <dbReference type="ARBA" id="ARBA00024343"/>
    </source>
</evidence>
<dbReference type="SMART" id="SM00380">
    <property type="entry name" value="AP2"/>
    <property type="match status" value="1"/>
</dbReference>
<keyword evidence="3" id="KW-0346">Stress response</keyword>
<protein>
    <recommendedName>
        <fullName evidence="11">AP2/ERF domain-containing protein</fullName>
    </recommendedName>
</protein>
<name>A0A8J5LIF0_ZINOF</name>
<evidence type="ECO:0000256" key="5">
    <source>
        <dbReference type="ARBA" id="ARBA00023159"/>
    </source>
</evidence>
<comment type="similarity">
    <text evidence="8">Belongs to the AP2/ERF transcription factor family. ERF subfamily.</text>
</comment>
<evidence type="ECO:0000313" key="13">
    <source>
        <dbReference type="Proteomes" id="UP000734854"/>
    </source>
</evidence>
<organism evidence="12 13">
    <name type="scientific">Zingiber officinale</name>
    <name type="common">Ginger</name>
    <name type="synonym">Amomum zingiber</name>
    <dbReference type="NCBI Taxonomy" id="94328"/>
    <lineage>
        <taxon>Eukaryota</taxon>
        <taxon>Viridiplantae</taxon>
        <taxon>Streptophyta</taxon>
        <taxon>Embryophyta</taxon>
        <taxon>Tracheophyta</taxon>
        <taxon>Spermatophyta</taxon>
        <taxon>Magnoliopsida</taxon>
        <taxon>Liliopsida</taxon>
        <taxon>Zingiberales</taxon>
        <taxon>Zingiberaceae</taxon>
        <taxon>Zingiber</taxon>
    </lineage>
</organism>
<evidence type="ECO:0000256" key="10">
    <source>
        <dbReference type="SAM" id="Phobius"/>
    </source>
</evidence>
<evidence type="ECO:0000256" key="7">
    <source>
        <dbReference type="ARBA" id="ARBA00023242"/>
    </source>
</evidence>
<dbReference type="FunFam" id="3.30.730.10:FF:000001">
    <property type="entry name" value="Ethylene-responsive transcription factor 2"/>
    <property type="match status" value="1"/>
</dbReference>
<evidence type="ECO:0000256" key="6">
    <source>
        <dbReference type="ARBA" id="ARBA00023163"/>
    </source>
</evidence>
<keyword evidence="10" id="KW-1133">Transmembrane helix</keyword>
<feature type="domain" description="AP2/ERF" evidence="11">
    <location>
        <begin position="231"/>
        <end position="288"/>
    </location>
</feature>
<dbReference type="CDD" id="cd00018">
    <property type="entry name" value="AP2"/>
    <property type="match status" value="1"/>
</dbReference>
<dbReference type="GO" id="GO:0003700">
    <property type="term" value="F:DNA-binding transcription factor activity"/>
    <property type="evidence" value="ECO:0007669"/>
    <property type="project" value="InterPro"/>
</dbReference>
<dbReference type="GO" id="GO:0000976">
    <property type="term" value="F:transcription cis-regulatory region binding"/>
    <property type="evidence" value="ECO:0007669"/>
    <property type="project" value="TreeGrafter"/>
</dbReference>
<evidence type="ECO:0000256" key="2">
    <source>
        <dbReference type="ARBA" id="ARBA00023015"/>
    </source>
</evidence>
<dbReference type="PRINTS" id="PR00367">
    <property type="entry name" value="ETHRSPELEMNT"/>
</dbReference>
<accession>A0A8J5LIF0</accession>
<keyword evidence="5" id="KW-0010">Activator</keyword>
<keyword evidence="6" id="KW-0804">Transcription</keyword>
<dbReference type="PANTHER" id="PTHR31241:SF62">
    <property type="entry name" value="DEHYDRATION-RESPONSIVE ELEMENT-BINDING PROTEIN 2D"/>
    <property type="match status" value="1"/>
</dbReference>
<dbReference type="GO" id="GO:0045893">
    <property type="term" value="P:positive regulation of DNA-templated transcription"/>
    <property type="evidence" value="ECO:0007669"/>
    <property type="project" value="TreeGrafter"/>
</dbReference>
<evidence type="ECO:0000313" key="12">
    <source>
        <dbReference type="EMBL" id="KAG6520636.1"/>
    </source>
</evidence>
<comment type="caution">
    <text evidence="12">The sequence shown here is derived from an EMBL/GenBank/DDBJ whole genome shotgun (WGS) entry which is preliminary data.</text>
</comment>
<dbReference type="AlphaFoldDB" id="A0A8J5LIF0"/>
<dbReference type="EMBL" id="JACMSC010000005">
    <property type="protein sequence ID" value="KAG6520636.1"/>
    <property type="molecule type" value="Genomic_DNA"/>
</dbReference>
<gene>
    <name evidence="12" type="ORF">ZIOFF_017695</name>
</gene>
<dbReference type="Pfam" id="PF00847">
    <property type="entry name" value="AP2"/>
    <property type="match status" value="1"/>
</dbReference>
<dbReference type="SUPFAM" id="SSF54171">
    <property type="entry name" value="DNA-binding domain"/>
    <property type="match status" value="1"/>
</dbReference>
<dbReference type="PROSITE" id="PS51032">
    <property type="entry name" value="AP2_ERF"/>
    <property type="match status" value="1"/>
</dbReference>
<dbReference type="InterPro" id="IPR016177">
    <property type="entry name" value="DNA-bd_dom_sf"/>
</dbReference>
<feature type="compositionally biased region" description="Basic residues" evidence="9">
    <location>
        <begin position="204"/>
        <end position="219"/>
    </location>
</feature>
<comment type="subcellular location">
    <subcellularLocation>
        <location evidence="1">Nucleus</location>
    </subcellularLocation>
</comment>
<dbReference type="Gene3D" id="3.30.730.10">
    <property type="entry name" value="AP2/ERF domain"/>
    <property type="match status" value="1"/>
</dbReference>
<keyword evidence="2" id="KW-0805">Transcription regulation</keyword>
<feature type="region of interest" description="Disordered" evidence="9">
    <location>
        <begin position="202"/>
        <end position="225"/>
    </location>
</feature>
<dbReference type="PANTHER" id="PTHR31241">
    <property type="entry name" value="DEHYDRATION-RESPONSIVE ELEMENT-BINDING PROTEIN 2C"/>
    <property type="match status" value="1"/>
</dbReference>
<dbReference type="GO" id="GO:0006950">
    <property type="term" value="P:response to stress"/>
    <property type="evidence" value="ECO:0007669"/>
    <property type="project" value="TreeGrafter"/>
</dbReference>
<dbReference type="InterPro" id="IPR036955">
    <property type="entry name" value="AP2/ERF_dom_sf"/>
</dbReference>
<feature type="transmembrane region" description="Helical" evidence="10">
    <location>
        <begin position="45"/>
        <end position="62"/>
    </location>
</feature>
<dbReference type="GO" id="GO:0005634">
    <property type="term" value="C:nucleus"/>
    <property type="evidence" value="ECO:0007669"/>
    <property type="project" value="UniProtKB-SubCell"/>
</dbReference>
<keyword evidence="7" id="KW-0539">Nucleus</keyword>
<keyword evidence="4" id="KW-0238">DNA-binding</keyword>
<evidence type="ECO:0000256" key="1">
    <source>
        <dbReference type="ARBA" id="ARBA00004123"/>
    </source>
</evidence>
<dbReference type="InterPro" id="IPR001471">
    <property type="entry name" value="AP2/ERF_dom"/>
</dbReference>
<proteinExistence type="inferred from homology"/>
<feature type="transmembrane region" description="Helical" evidence="10">
    <location>
        <begin position="20"/>
        <end position="38"/>
    </location>
</feature>